<evidence type="ECO:0000256" key="2">
    <source>
        <dbReference type="ARBA" id="ARBA00010958"/>
    </source>
</evidence>
<evidence type="ECO:0000256" key="9">
    <source>
        <dbReference type="ARBA" id="ARBA00023006"/>
    </source>
</evidence>
<evidence type="ECO:0000313" key="14">
    <source>
        <dbReference type="EMBL" id="EFX83634.1"/>
    </source>
</evidence>
<dbReference type="GO" id="GO:0016485">
    <property type="term" value="P:protein processing"/>
    <property type="evidence" value="ECO:0000318"/>
    <property type="project" value="GO_Central"/>
</dbReference>
<dbReference type="eggNOG" id="KOG2674">
    <property type="taxonomic scope" value="Eukaryota"/>
</dbReference>
<evidence type="ECO:0000256" key="10">
    <source>
        <dbReference type="ARBA" id="ARBA00029362"/>
    </source>
</evidence>
<dbReference type="PhylomeDB" id="E9G9W1"/>
<evidence type="ECO:0000256" key="12">
    <source>
        <dbReference type="SAM" id="SignalP"/>
    </source>
</evidence>
<comment type="subcellular location">
    <subcellularLocation>
        <location evidence="1 11">Cytoplasm</location>
    </subcellularLocation>
</comment>
<evidence type="ECO:0000256" key="6">
    <source>
        <dbReference type="ARBA" id="ARBA00022801"/>
    </source>
</evidence>
<evidence type="ECO:0000259" key="13">
    <source>
        <dbReference type="Pfam" id="PF03416"/>
    </source>
</evidence>
<dbReference type="GO" id="GO:0034727">
    <property type="term" value="P:piecemeal microautophagy of the nucleus"/>
    <property type="evidence" value="ECO:0000318"/>
    <property type="project" value="GO_Central"/>
</dbReference>
<dbReference type="GO" id="GO:0000045">
    <property type="term" value="P:autophagosome assembly"/>
    <property type="evidence" value="ECO:0000318"/>
    <property type="project" value="GO_Central"/>
</dbReference>
<keyword evidence="3" id="KW-0813">Transport</keyword>
<evidence type="ECO:0000256" key="11">
    <source>
        <dbReference type="RuleBase" id="RU363115"/>
    </source>
</evidence>
<dbReference type="GO" id="GO:0019786">
    <property type="term" value="F:protein-phosphatidylethanolamide deconjugating activity"/>
    <property type="evidence" value="ECO:0000318"/>
    <property type="project" value="GO_Central"/>
</dbReference>
<dbReference type="OrthoDB" id="2960936at2759"/>
<dbReference type="InParanoid" id="E9G9W1"/>
<sequence length="389" mass="44026">MRCVILVIKLLISIFKILVVNTKRMLEACEAFVTYESGIILERQGFEVNDEPVWILGREYDTKTKLDELNSDVKSRLLLTYRRNFPPIGDSGMTSDRGWGCMLRCGQMVVAQALINQHLGRQPFWPVGDDQRTTESYKKILKLFEDKKTAVYSIHQLAQMGVSEGKEIGQWFGPNTVAQVLKKLSEYDEWSALKIHVAMDNAVVIEEIEQLCHKKITPTETSTWSPLLLVVPLRLGLLNINPIYIDSLKACLQMPQSIGMIGGKPSQALYFIGYVGDDVVFLDPHLTQNAIDLDEDEFDDSSYHPATCARISFQSMDPSLAVCFSCTTHSEWKDLLRQFKDMSEIGKKQNLFEVCSQRQAEWHPSTTDLADEAIALDSADSEDEFEILG</sequence>
<dbReference type="PANTHER" id="PTHR22624:SF49">
    <property type="entry name" value="CYSTEINE PROTEASE"/>
    <property type="match status" value="1"/>
</dbReference>
<comment type="function">
    <text evidence="11">Cysteine protease that plays a key role in autophagy by mediating both proteolytic activation and delipidation of ATG8 family proteins.</text>
</comment>
<dbReference type="GO" id="GO:0004197">
    <property type="term" value="F:cysteine-type endopeptidase activity"/>
    <property type="evidence" value="ECO:0000318"/>
    <property type="project" value="GO_Central"/>
</dbReference>
<comment type="similarity">
    <text evidence="2 11">Belongs to the peptidase C54 family.</text>
</comment>
<dbReference type="SUPFAM" id="SSF54001">
    <property type="entry name" value="Cysteine proteinases"/>
    <property type="match status" value="1"/>
</dbReference>
<dbReference type="InterPro" id="IPR038765">
    <property type="entry name" value="Papain-like_cys_pep_sf"/>
</dbReference>
<feature type="chain" id="PRO_5003240144" description="Cysteine protease" evidence="12">
    <location>
        <begin position="23"/>
        <end position="389"/>
    </location>
</feature>
<dbReference type="Pfam" id="PF03416">
    <property type="entry name" value="Peptidase_C54"/>
    <property type="match status" value="1"/>
</dbReference>
<dbReference type="HOGENOM" id="CLU_021259_0_0_1"/>
<dbReference type="PANTHER" id="PTHR22624">
    <property type="entry name" value="CYSTEINE PROTEASE ATG4"/>
    <property type="match status" value="1"/>
</dbReference>
<keyword evidence="4 11" id="KW-0963">Cytoplasm</keyword>
<dbReference type="Proteomes" id="UP000000305">
    <property type="component" value="Unassembled WGS sequence"/>
</dbReference>
<evidence type="ECO:0000256" key="1">
    <source>
        <dbReference type="ARBA" id="ARBA00004496"/>
    </source>
</evidence>
<name>E9G9W1_DAPPU</name>
<dbReference type="GO" id="GO:0015031">
    <property type="term" value="P:protein transport"/>
    <property type="evidence" value="ECO:0007669"/>
    <property type="project" value="UniProtKB-KW"/>
</dbReference>
<dbReference type="InterPro" id="IPR005078">
    <property type="entry name" value="Peptidase_C54"/>
</dbReference>
<evidence type="ECO:0000256" key="4">
    <source>
        <dbReference type="ARBA" id="ARBA00022490"/>
    </source>
</evidence>
<dbReference type="STRING" id="6669.E9G9W1"/>
<organism evidence="14 15">
    <name type="scientific">Daphnia pulex</name>
    <name type="common">Water flea</name>
    <dbReference type="NCBI Taxonomy" id="6669"/>
    <lineage>
        <taxon>Eukaryota</taxon>
        <taxon>Metazoa</taxon>
        <taxon>Ecdysozoa</taxon>
        <taxon>Arthropoda</taxon>
        <taxon>Crustacea</taxon>
        <taxon>Branchiopoda</taxon>
        <taxon>Diplostraca</taxon>
        <taxon>Cladocera</taxon>
        <taxon>Anomopoda</taxon>
        <taxon>Daphniidae</taxon>
        <taxon>Daphnia</taxon>
    </lineage>
</organism>
<keyword evidence="6 11" id="KW-0378">Hydrolase</keyword>
<dbReference type="GO" id="GO:0035973">
    <property type="term" value="P:aggrephagy"/>
    <property type="evidence" value="ECO:0000318"/>
    <property type="project" value="GO_Central"/>
</dbReference>
<feature type="domain" description="Peptidase C54 catalytic" evidence="13">
    <location>
        <begin position="67"/>
        <end position="337"/>
    </location>
</feature>
<gene>
    <name evidence="14" type="ORF">DAPPUDRAFT_194862</name>
</gene>
<dbReference type="EMBL" id="GL732536">
    <property type="protein sequence ID" value="EFX83634.1"/>
    <property type="molecule type" value="Genomic_DNA"/>
</dbReference>
<dbReference type="AlphaFoldDB" id="E9G9W1"/>
<dbReference type="MEROPS" id="C54.A04"/>
<comment type="catalytic activity">
    <reaction evidence="10">
        <text>[protein]-C-terminal L-amino acid-glycyl-phosphatidylethanolamide + H2O = [protein]-C-terminal L-amino acid-glycine + a 1,2-diacyl-sn-glycero-3-phosphoethanolamine</text>
        <dbReference type="Rhea" id="RHEA:67548"/>
        <dbReference type="Rhea" id="RHEA-COMP:17323"/>
        <dbReference type="Rhea" id="RHEA-COMP:17324"/>
        <dbReference type="ChEBI" id="CHEBI:15377"/>
        <dbReference type="ChEBI" id="CHEBI:64612"/>
        <dbReference type="ChEBI" id="CHEBI:172940"/>
        <dbReference type="ChEBI" id="CHEBI:172941"/>
    </reaction>
    <physiologicalReaction direction="left-to-right" evidence="10">
        <dbReference type="Rhea" id="RHEA:67549"/>
    </physiologicalReaction>
</comment>
<reference evidence="14 15" key="1">
    <citation type="journal article" date="2011" name="Science">
        <title>The ecoresponsive genome of Daphnia pulex.</title>
        <authorList>
            <person name="Colbourne J.K."/>
            <person name="Pfrender M.E."/>
            <person name="Gilbert D."/>
            <person name="Thomas W.K."/>
            <person name="Tucker A."/>
            <person name="Oakley T.H."/>
            <person name="Tokishita S."/>
            <person name="Aerts A."/>
            <person name="Arnold G.J."/>
            <person name="Basu M.K."/>
            <person name="Bauer D.J."/>
            <person name="Caceres C.E."/>
            <person name="Carmel L."/>
            <person name="Casola C."/>
            <person name="Choi J.H."/>
            <person name="Detter J.C."/>
            <person name="Dong Q."/>
            <person name="Dusheyko S."/>
            <person name="Eads B.D."/>
            <person name="Frohlich T."/>
            <person name="Geiler-Samerotte K.A."/>
            <person name="Gerlach D."/>
            <person name="Hatcher P."/>
            <person name="Jogdeo S."/>
            <person name="Krijgsveld J."/>
            <person name="Kriventseva E.V."/>
            <person name="Kultz D."/>
            <person name="Laforsch C."/>
            <person name="Lindquist E."/>
            <person name="Lopez J."/>
            <person name="Manak J.R."/>
            <person name="Muller J."/>
            <person name="Pangilinan J."/>
            <person name="Patwardhan R.P."/>
            <person name="Pitluck S."/>
            <person name="Pritham E.J."/>
            <person name="Rechtsteiner A."/>
            <person name="Rho M."/>
            <person name="Rogozin I.B."/>
            <person name="Sakarya O."/>
            <person name="Salamov A."/>
            <person name="Schaack S."/>
            <person name="Shapiro H."/>
            <person name="Shiga Y."/>
            <person name="Skalitzky C."/>
            <person name="Smith Z."/>
            <person name="Souvorov A."/>
            <person name="Sung W."/>
            <person name="Tang Z."/>
            <person name="Tsuchiya D."/>
            <person name="Tu H."/>
            <person name="Vos H."/>
            <person name="Wang M."/>
            <person name="Wolf Y.I."/>
            <person name="Yamagata H."/>
            <person name="Yamada T."/>
            <person name="Ye Y."/>
            <person name="Shaw J.R."/>
            <person name="Andrews J."/>
            <person name="Crease T.J."/>
            <person name="Tang H."/>
            <person name="Lucas S.M."/>
            <person name="Robertson H.M."/>
            <person name="Bork P."/>
            <person name="Koonin E.V."/>
            <person name="Zdobnov E.M."/>
            <person name="Grigoriev I.V."/>
            <person name="Lynch M."/>
            <person name="Boore J.L."/>
        </authorList>
    </citation>
    <scope>NUCLEOTIDE SEQUENCE [LARGE SCALE GENOMIC DNA]</scope>
</reference>
<dbReference type="FunCoup" id="E9G9W1">
    <property type="interactions" value="576"/>
</dbReference>
<keyword evidence="15" id="KW-1185">Reference proteome</keyword>
<evidence type="ECO:0000256" key="7">
    <source>
        <dbReference type="ARBA" id="ARBA00022807"/>
    </source>
</evidence>
<keyword evidence="7" id="KW-0788">Thiol protease</keyword>
<keyword evidence="12" id="KW-0732">Signal</keyword>
<dbReference type="KEGG" id="dpx:DAPPUDRAFT_194862"/>
<protein>
    <recommendedName>
        <fullName evidence="11">Cysteine protease</fullName>
        <ecNumber evidence="11">3.4.22.-</ecNumber>
    </recommendedName>
</protein>
<dbReference type="InterPro" id="IPR046792">
    <property type="entry name" value="Peptidase_C54_cat"/>
</dbReference>
<accession>E9G9W1</accession>
<dbReference type="OMA" id="TGFGCMI"/>
<keyword evidence="8 11" id="KW-0653">Protein transport</keyword>
<dbReference type="GO" id="GO:0000423">
    <property type="term" value="P:mitophagy"/>
    <property type="evidence" value="ECO:0000318"/>
    <property type="project" value="GO_Central"/>
</dbReference>
<keyword evidence="9 11" id="KW-0072">Autophagy</keyword>
<dbReference type="GO" id="GO:0005737">
    <property type="term" value="C:cytoplasm"/>
    <property type="evidence" value="ECO:0000318"/>
    <property type="project" value="GO_Central"/>
</dbReference>
<evidence type="ECO:0000256" key="3">
    <source>
        <dbReference type="ARBA" id="ARBA00022448"/>
    </source>
</evidence>
<proteinExistence type="inferred from homology"/>
<evidence type="ECO:0000256" key="5">
    <source>
        <dbReference type="ARBA" id="ARBA00022670"/>
    </source>
</evidence>
<feature type="signal peptide" evidence="12">
    <location>
        <begin position="1"/>
        <end position="22"/>
    </location>
</feature>
<keyword evidence="5 11" id="KW-0645">Protease</keyword>
<dbReference type="EC" id="3.4.22.-" evidence="11"/>
<evidence type="ECO:0000256" key="8">
    <source>
        <dbReference type="ARBA" id="ARBA00022927"/>
    </source>
</evidence>
<evidence type="ECO:0000313" key="15">
    <source>
        <dbReference type="Proteomes" id="UP000000305"/>
    </source>
</evidence>